<accession>A0AA38RGX1</accession>
<dbReference type="InterPro" id="IPR050266">
    <property type="entry name" value="AB_hydrolase_sf"/>
</dbReference>
<evidence type="ECO:0000313" key="5">
    <source>
        <dbReference type="Proteomes" id="UP001174694"/>
    </source>
</evidence>
<evidence type="ECO:0000313" key="4">
    <source>
        <dbReference type="EMBL" id="KAJ9139442.1"/>
    </source>
</evidence>
<dbReference type="GO" id="GO:0016787">
    <property type="term" value="F:hydrolase activity"/>
    <property type="evidence" value="ECO:0007669"/>
    <property type="project" value="UniProtKB-KW"/>
</dbReference>
<feature type="chain" id="PRO_5041442946" description="AB hydrolase-1 domain-containing protein" evidence="2">
    <location>
        <begin position="25"/>
        <end position="396"/>
    </location>
</feature>
<sequence length="396" mass="42845">MHAVAPLLLMILEALRYFTPGAATTPPRCTEVTFTVTATAEHYVWEGSPDPSDELDLVNYVKDSLSGGPAHVVEGSSTVSGTFEISGTFCEPYLPGDAIHVLEQKQATLAAANNSNILQILLPGNTFHKGVWSCYGYAEKCNWQAYAASREYYTLALDRLGTGKSTRPDDPIGTMQTAIQIEITHQIIQTIRSGPGLPSALNTKFDKIVVGGFSYGSLLGLALSRLYPDDADAYVLTGYSGRLFMPAAVLLMHFIPARRVLQKPHFANLPLGYLTAATEGTSTNSLYHGAYDQELARLDWENRDVVTPGEYASLSAAVGISRYKGPVMVISGDEDAIFCNTKFGTCADNLAAAKESFPEVDKFSYFVAPKTGHGILTHESAPEVHAAVHDWLAEVI</sequence>
<evidence type="ECO:0000259" key="3">
    <source>
        <dbReference type="Pfam" id="PF12697"/>
    </source>
</evidence>
<keyword evidence="5" id="KW-1185">Reference proteome</keyword>
<dbReference type="InterPro" id="IPR000073">
    <property type="entry name" value="AB_hydrolase_1"/>
</dbReference>
<protein>
    <recommendedName>
        <fullName evidence="3">AB hydrolase-1 domain-containing protein</fullName>
    </recommendedName>
</protein>
<dbReference type="GO" id="GO:0016020">
    <property type="term" value="C:membrane"/>
    <property type="evidence" value="ECO:0007669"/>
    <property type="project" value="TreeGrafter"/>
</dbReference>
<dbReference type="Proteomes" id="UP001174694">
    <property type="component" value="Unassembled WGS sequence"/>
</dbReference>
<evidence type="ECO:0000256" key="1">
    <source>
        <dbReference type="ARBA" id="ARBA00022801"/>
    </source>
</evidence>
<proteinExistence type="predicted"/>
<gene>
    <name evidence="4" type="ORF">NKR23_g7886</name>
</gene>
<name>A0AA38RGX1_9PEZI</name>
<feature type="signal peptide" evidence="2">
    <location>
        <begin position="1"/>
        <end position="24"/>
    </location>
</feature>
<dbReference type="InterPro" id="IPR029058">
    <property type="entry name" value="AB_hydrolase_fold"/>
</dbReference>
<dbReference type="SUPFAM" id="SSF53474">
    <property type="entry name" value="alpha/beta-Hydrolases"/>
    <property type="match status" value="1"/>
</dbReference>
<keyword evidence="1" id="KW-0378">Hydrolase</keyword>
<evidence type="ECO:0000256" key="2">
    <source>
        <dbReference type="SAM" id="SignalP"/>
    </source>
</evidence>
<keyword evidence="2" id="KW-0732">Signal</keyword>
<organism evidence="4 5">
    <name type="scientific">Pleurostoma richardsiae</name>
    <dbReference type="NCBI Taxonomy" id="41990"/>
    <lineage>
        <taxon>Eukaryota</taxon>
        <taxon>Fungi</taxon>
        <taxon>Dikarya</taxon>
        <taxon>Ascomycota</taxon>
        <taxon>Pezizomycotina</taxon>
        <taxon>Sordariomycetes</taxon>
        <taxon>Sordariomycetidae</taxon>
        <taxon>Calosphaeriales</taxon>
        <taxon>Pleurostomataceae</taxon>
        <taxon>Pleurostoma</taxon>
    </lineage>
</organism>
<reference evidence="4" key="1">
    <citation type="submission" date="2022-07" db="EMBL/GenBank/DDBJ databases">
        <title>Fungi with potential for degradation of polypropylene.</title>
        <authorList>
            <person name="Gostincar C."/>
        </authorList>
    </citation>
    <scope>NUCLEOTIDE SEQUENCE</scope>
    <source>
        <strain evidence="4">EXF-13308</strain>
    </source>
</reference>
<dbReference type="Pfam" id="PF12697">
    <property type="entry name" value="Abhydrolase_6"/>
    <property type="match status" value="1"/>
</dbReference>
<dbReference type="Gene3D" id="3.40.50.1820">
    <property type="entry name" value="alpha/beta hydrolase"/>
    <property type="match status" value="1"/>
</dbReference>
<comment type="caution">
    <text evidence="4">The sequence shown here is derived from an EMBL/GenBank/DDBJ whole genome shotgun (WGS) entry which is preliminary data.</text>
</comment>
<dbReference type="EMBL" id="JANBVO010000026">
    <property type="protein sequence ID" value="KAJ9139442.1"/>
    <property type="molecule type" value="Genomic_DNA"/>
</dbReference>
<dbReference type="PANTHER" id="PTHR43798:SF31">
    <property type="entry name" value="AB HYDROLASE SUPERFAMILY PROTEIN YCLE"/>
    <property type="match status" value="1"/>
</dbReference>
<feature type="domain" description="AB hydrolase-1" evidence="3">
    <location>
        <begin position="120"/>
        <end position="386"/>
    </location>
</feature>
<dbReference type="PANTHER" id="PTHR43798">
    <property type="entry name" value="MONOACYLGLYCEROL LIPASE"/>
    <property type="match status" value="1"/>
</dbReference>
<dbReference type="AlphaFoldDB" id="A0AA38RGX1"/>